<dbReference type="EMBL" id="LR593886">
    <property type="protein sequence ID" value="VTR98680.1"/>
    <property type="molecule type" value="Genomic_DNA"/>
</dbReference>
<name>A0A6P2DDX7_9BACT</name>
<evidence type="ECO:0000256" key="1">
    <source>
        <dbReference type="SAM" id="MobiDB-lite"/>
    </source>
</evidence>
<gene>
    <name evidence="2" type="ORF">SOIL9_01940</name>
</gene>
<accession>A0A6P2DDX7</accession>
<dbReference type="RefSeq" id="WP_162671667.1">
    <property type="nucleotide sequence ID" value="NZ_LR593886.1"/>
</dbReference>
<dbReference type="PROSITE" id="PS51257">
    <property type="entry name" value="PROKAR_LIPOPROTEIN"/>
    <property type="match status" value="1"/>
</dbReference>
<protein>
    <recommendedName>
        <fullName evidence="4">Carboxypeptidase regulatory-like domain-containing protein</fullName>
    </recommendedName>
</protein>
<evidence type="ECO:0008006" key="4">
    <source>
        <dbReference type="Google" id="ProtNLM"/>
    </source>
</evidence>
<dbReference type="KEGG" id="gms:SOIL9_01940"/>
<reference evidence="2 3" key="1">
    <citation type="submission" date="2019-05" db="EMBL/GenBank/DDBJ databases">
        <authorList>
            <consortium name="Science for Life Laboratories"/>
        </authorList>
    </citation>
    <scope>NUCLEOTIDE SEQUENCE [LARGE SCALE GENOMIC DNA]</scope>
    <source>
        <strain evidence="2">Soil9</strain>
    </source>
</reference>
<evidence type="ECO:0000313" key="3">
    <source>
        <dbReference type="Proteomes" id="UP000464178"/>
    </source>
</evidence>
<sequence>MHTARSVFWTVAFVTLVAITGCEKPKRYTPVHLVPVRGKVFTDGNPAAGATVRFHPRNATPGALTPVAKTGPDGSFELTTYENQDGAPPGEYDVTLRLDEPTGRDAEMVDRFRGRFADPKKPAWQVRIEDRSTELDPFIAK</sequence>
<organism evidence="2 3">
    <name type="scientific">Gemmata massiliana</name>
    <dbReference type="NCBI Taxonomy" id="1210884"/>
    <lineage>
        <taxon>Bacteria</taxon>
        <taxon>Pseudomonadati</taxon>
        <taxon>Planctomycetota</taxon>
        <taxon>Planctomycetia</taxon>
        <taxon>Gemmatales</taxon>
        <taxon>Gemmataceae</taxon>
        <taxon>Gemmata</taxon>
    </lineage>
</organism>
<keyword evidence="3" id="KW-1185">Reference proteome</keyword>
<proteinExistence type="predicted"/>
<feature type="region of interest" description="Disordered" evidence="1">
    <location>
        <begin position="51"/>
        <end position="92"/>
    </location>
</feature>
<dbReference type="AlphaFoldDB" id="A0A6P2DDX7"/>
<evidence type="ECO:0000313" key="2">
    <source>
        <dbReference type="EMBL" id="VTR98680.1"/>
    </source>
</evidence>
<dbReference type="Proteomes" id="UP000464178">
    <property type="component" value="Chromosome"/>
</dbReference>